<dbReference type="EMBL" id="KZ993036">
    <property type="protein sequence ID" value="RKP05769.1"/>
    <property type="molecule type" value="Genomic_DNA"/>
</dbReference>
<sequence>MTSIVTPRLGYYLAPISAVYTPVFAAYTFVLGMRICGLNAQIKHGGVDTGKYPFYRRICCVHAHADSHDPHPRLRSFHGDAPLTLLIIALAELNGASSRALHTLLGTAVAARILQTEISLRCGKEDYKAHMLGFVANHGVKLAAAGLAAYLTWKRVF</sequence>
<reference evidence="3" key="1">
    <citation type="journal article" date="2018" name="Nat. Microbiol.">
        <title>Leveraging single-cell genomics to expand the fungal tree of life.</title>
        <authorList>
            <person name="Ahrendt S.R."/>
            <person name="Quandt C.A."/>
            <person name="Ciobanu D."/>
            <person name="Clum A."/>
            <person name="Salamov A."/>
            <person name="Andreopoulos B."/>
            <person name="Cheng J.F."/>
            <person name="Woyke T."/>
            <person name="Pelin A."/>
            <person name="Henrissat B."/>
            <person name="Reynolds N.K."/>
            <person name="Benny G.L."/>
            <person name="Smith M.E."/>
            <person name="James T.Y."/>
            <person name="Grigoriev I.V."/>
        </authorList>
    </citation>
    <scope>NUCLEOTIDE SEQUENCE [LARGE SCALE GENOMIC DNA]</scope>
    <source>
        <strain evidence="3">RSA 1356</strain>
    </source>
</reference>
<evidence type="ECO:0000256" key="1">
    <source>
        <dbReference type="SAM" id="Phobius"/>
    </source>
</evidence>
<keyword evidence="3" id="KW-1185">Reference proteome</keyword>
<keyword evidence="1" id="KW-0812">Transmembrane</keyword>
<evidence type="ECO:0000313" key="2">
    <source>
        <dbReference type="EMBL" id="RKP05769.1"/>
    </source>
</evidence>
<dbReference type="OrthoDB" id="19091at2759"/>
<proteinExistence type="predicted"/>
<accession>A0A4V1IVZ4</accession>
<dbReference type="Proteomes" id="UP000271241">
    <property type="component" value="Unassembled WGS sequence"/>
</dbReference>
<dbReference type="AlphaFoldDB" id="A0A4V1IVZ4"/>
<keyword evidence="1" id="KW-0472">Membrane</keyword>
<keyword evidence="1" id="KW-1133">Transmembrane helix</keyword>
<name>A0A4V1IVZ4_9FUNG</name>
<protein>
    <submittedName>
        <fullName evidence="2">Uncharacterized protein</fullName>
    </submittedName>
</protein>
<feature type="transmembrane region" description="Helical" evidence="1">
    <location>
        <begin position="12"/>
        <end position="33"/>
    </location>
</feature>
<evidence type="ECO:0000313" key="3">
    <source>
        <dbReference type="Proteomes" id="UP000271241"/>
    </source>
</evidence>
<gene>
    <name evidence="2" type="ORF">THASP1DRAFT_25788</name>
</gene>
<organism evidence="2 3">
    <name type="scientific">Thamnocephalis sphaerospora</name>
    <dbReference type="NCBI Taxonomy" id="78915"/>
    <lineage>
        <taxon>Eukaryota</taxon>
        <taxon>Fungi</taxon>
        <taxon>Fungi incertae sedis</taxon>
        <taxon>Zoopagomycota</taxon>
        <taxon>Zoopagomycotina</taxon>
        <taxon>Zoopagomycetes</taxon>
        <taxon>Zoopagales</taxon>
        <taxon>Sigmoideomycetaceae</taxon>
        <taxon>Thamnocephalis</taxon>
    </lineage>
</organism>